<dbReference type="Pfam" id="PF07714">
    <property type="entry name" value="PK_Tyr_Ser-Thr"/>
    <property type="match status" value="1"/>
</dbReference>
<comment type="caution">
    <text evidence="16">The sequence shown here is derived from an EMBL/GenBank/DDBJ whole genome shotgun (WGS) entry which is preliminary data.</text>
</comment>
<evidence type="ECO:0000256" key="4">
    <source>
        <dbReference type="ARBA" id="ARBA00013203"/>
    </source>
</evidence>
<dbReference type="InterPro" id="IPR008266">
    <property type="entry name" value="Tyr_kinase_AS"/>
</dbReference>
<dbReference type="InterPro" id="IPR000719">
    <property type="entry name" value="Prot_kinase_dom"/>
</dbReference>
<keyword evidence="8 16" id="KW-0418">Kinase</keyword>
<evidence type="ECO:0000256" key="13">
    <source>
        <dbReference type="ARBA" id="ARBA00051680"/>
    </source>
</evidence>
<evidence type="ECO:0000313" key="16">
    <source>
        <dbReference type="EMBL" id="MBN3288692.1"/>
    </source>
</evidence>
<evidence type="ECO:0000256" key="6">
    <source>
        <dbReference type="ARBA" id="ARBA00022679"/>
    </source>
</evidence>
<feature type="domain" description="Protein kinase" evidence="15">
    <location>
        <begin position="1"/>
        <end position="242"/>
    </location>
</feature>
<evidence type="ECO:0000259" key="15">
    <source>
        <dbReference type="PROSITE" id="PS50011"/>
    </source>
</evidence>
<dbReference type="InterPro" id="IPR011009">
    <property type="entry name" value="Kinase-like_dom_sf"/>
</dbReference>
<dbReference type="Gene3D" id="1.10.510.10">
    <property type="entry name" value="Transferase(Phosphotransferase) domain 1"/>
    <property type="match status" value="1"/>
</dbReference>
<gene>
    <name evidence="16" type="primary">Tesk1_1</name>
    <name evidence="16" type="ORF">GTO93_0001554</name>
</gene>
<dbReference type="PROSITE" id="PS50011">
    <property type="entry name" value="PROTEIN_KINASE_DOM"/>
    <property type="match status" value="1"/>
</dbReference>
<evidence type="ECO:0000256" key="11">
    <source>
        <dbReference type="ARBA" id="ARBA00049003"/>
    </source>
</evidence>
<evidence type="ECO:0000256" key="7">
    <source>
        <dbReference type="ARBA" id="ARBA00022741"/>
    </source>
</evidence>
<dbReference type="EC" id="2.7.12.1" evidence="4"/>
<dbReference type="InterPro" id="IPR050940">
    <property type="entry name" value="Actin_reg-Ser/Thr_kinase"/>
</dbReference>
<evidence type="ECO:0000256" key="2">
    <source>
        <dbReference type="ARBA" id="ARBA00001946"/>
    </source>
</evidence>
<keyword evidence="17" id="KW-1185">Reference proteome</keyword>
<comment type="cofactor">
    <cofactor evidence="2">
        <name>Mg(2+)</name>
        <dbReference type="ChEBI" id="CHEBI:18420"/>
    </cofactor>
</comment>
<sequence>QVRHRISGQVMVLKMNKLMSNRANMLREVQLMNRLSHPNILRFLGVCVHEGQLHALTEYINGGNLEQLLNSDVSLCWSVRMRLSLDIAKGLRYLHSKGIFHRDLTSKNCLVRCEDGLFSVVVGDFGLAEKIPNYSDGGVKQPLAVVGSPYWMAPEVLRGEVYNEKADLFAYGIILCEIIARIQADPDFMPRTEDFGLDTQAFQHMVGDCPAAYLQVAVSCCNMSPDQRPSFSEIAQQLERILEAQEKREEEDERNPLSCSPARRRSLCLHLPQDQRLFRSQSDMLPPKTPHLEGLAGMPARVNPFSLREDLNRGKIKLFDTPSKSVISLTFDLPQPPDSYPATQSVTPKTLLDLRCSIAGPEVARRCKSLPNSPELPRKASFLKELREQEQEDFKDLGISRERDLEIYRYLEFAQEGDVEMVHDLEIIDLEFEDKQMEPMDCSSSPDTQEGSVFLDEPVQPFLNSCLVTPPSSHCNGWQTGIPNDNNYTVVVSRPVGWDQGFHTGGSFSLNASSGTLEQDDVISCPGCCLTGLKFPSLCLRPSLRNPPPYKNLNVEERGLLCRGKPLNPGHVNRKTEPGLTISESQT</sequence>
<evidence type="ECO:0000256" key="10">
    <source>
        <dbReference type="ARBA" id="ARBA00023211"/>
    </source>
</evidence>
<feature type="region of interest" description="Disordered" evidence="14">
    <location>
        <begin position="566"/>
        <end position="587"/>
    </location>
</feature>
<dbReference type="PANTHER" id="PTHR46485">
    <property type="entry name" value="LIM DOMAIN KINASE 1"/>
    <property type="match status" value="1"/>
</dbReference>
<dbReference type="Gene3D" id="3.30.200.20">
    <property type="entry name" value="Phosphorylase Kinase, domain 1"/>
    <property type="match status" value="1"/>
</dbReference>
<reference evidence="16" key="1">
    <citation type="journal article" date="2021" name="Cell">
        <title>Tracing the genetic footprints of vertebrate landing in non-teleost ray-finned fishes.</title>
        <authorList>
            <person name="Bi X."/>
            <person name="Wang K."/>
            <person name="Yang L."/>
            <person name="Pan H."/>
            <person name="Jiang H."/>
            <person name="Wei Q."/>
            <person name="Fang M."/>
            <person name="Yu H."/>
            <person name="Zhu C."/>
            <person name="Cai Y."/>
            <person name="He Y."/>
            <person name="Gan X."/>
            <person name="Zeng H."/>
            <person name="Yu D."/>
            <person name="Zhu Y."/>
            <person name="Jiang H."/>
            <person name="Qiu Q."/>
            <person name="Yang H."/>
            <person name="Zhang Y.E."/>
            <person name="Wang W."/>
            <person name="Zhu M."/>
            <person name="He S."/>
            <person name="Zhang G."/>
        </authorList>
    </citation>
    <scope>NUCLEOTIDE SEQUENCE</scope>
    <source>
        <strain evidence="16">Pddl_001</strain>
    </source>
</reference>
<accession>A0ABS2YQ87</accession>
<dbReference type="PRINTS" id="PR00109">
    <property type="entry name" value="TYRKINASE"/>
</dbReference>
<comment type="catalytic activity">
    <reaction evidence="12">
        <text>L-threonyl-[protein] + ATP = O-phospho-L-threonyl-[protein] + ADP + H(+)</text>
        <dbReference type="Rhea" id="RHEA:46608"/>
        <dbReference type="Rhea" id="RHEA-COMP:11060"/>
        <dbReference type="Rhea" id="RHEA-COMP:11605"/>
        <dbReference type="ChEBI" id="CHEBI:15378"/>
        <dbReference type="ChEBI" id="CHEBI:30013"/>
        <dbReference type="ChEBI" id="CHEBI:30616"/>
        <dbReference type="ChEBI" id="CHEBI:61977"/>
        <dbReference type="ChEBI" id="CHEBI:456216"/>
        <dbReference type="EC" id="2.7.12.1"/>
    </reaction>
</comment>
<proteinExistence type="inferred from homology"/>
<protein>
    <recommendedName>
        <fullName evidence="4">dual-specificity kinase</fullName>
        <ecNumber evidence="4">2.7.12.1</ecNumber>
    </recommendedName>
</protein>
<keyword evidence="10" id="KW-0464">Manganese</keyword>
<evidence type="ECO:0000256" key="8">
    <source>
        <dbReference type="ARBA" id="ARBA00022777"/>
    </source>
</evidence>
<dbReference type="Proteomes" id="UP001166093">
    <property type="component" value="Unassembled WGS sequence"/>
</dbReference>
<comment type="cofactor">
    <cofactor evidence="1">
        <name>Mn(2+)</name>
        <dbReference type="ChEBI" id="CHEBI:29035"/>
    </cofactor>
</comment>
<evidence type="ECO:0000256" key="1">
    <source>
        <dbReference type="ARBA" id="ARBA00001936"/>
    </source>
</evidence>
<dbReference type="GO" id="GO:0016301">
    <property type="term" value="F:kinase activity"/>
    <property type="evidence" value="ECO:0007669"/>
    <property type="project" value="UniProtKB-KW"/>
</dbReference>
<organism evidence="16 17">
    <name type="scientific">Polyodon spathula</name>
    <name type="common">North American paddlefish</name>
    <name type="synonym">Squalus spathula</name>
    <dbReference type="NCBI Taxonomy" id="7913"/>
    <lineage>
        <taxon>Eukaryota</taxon>
        <taxon>Metazoa</taxon>
        <taxon>Chordata</taxon>
        <taxon>Craniata</taxon>
        <taxon>Vertebrata</taxon>
        <taxon>Euteleostomi</taxon>
        <taxon>Actinopterygii</taxon>
        <taxon>Chondrostei</taxon>
        <taxon>Acipenseriformes</taxon>
        <taxon>Polyodontidae</taxon>
        <taxon>Polyodon</taxon>
    </lineage>
</organism>
<feature type="non-terminal residue" evidence="16">
    <location>
        <position position="587"/>
    </location>
</feature>
<evidence type="ECO:0000313" key="17">
    <source>
        <dbReference type="Proteomes" id="UP001166093"/>
    </source>
</evidence>
<keyword evidence="7" id="KW-0547">Nucleotide-binding</keyword>
<comment type="catalytic activity">
    <reaction evidence="11">
        <text>L-seryl-[protein] + ATP = O-phospho-L-seryl-[protein] + ADP + H(+)</text>
        <dbReference type="Rhea" id="RHEA:17989"/>
        <dbReference type="Rhea" id="RHEA-COMP:9863"/>
        <dbReference type="Rhea" id="RHEA-COMP:11604"/>
        <dbReference type="ChEBI" id="CHEBI:15378"/>
        <dbReference type="ChEBI" id="CHEBI:29999"/>
        <dbReference type="ChEBI" id="CHEBI:30616"/>
        <dbReference type="ChEBI" id="CHEBI:83421"/>
        <dbReference type="ChEBI" id="CHEBI:456216"/>
        <dbReference type="EC" id="2.7.12.1"/>
    </reaction>
</comment>
<feature type="non-terminal residue" evidence="16">
    <location>
        <position position="1"/>
    </location>
</feature>
<dbReference type="PROSITE" id="PS00109">
    <property type="entry name" value="PROTEIN_KINASE_TYR"/>
    <property type="match status" value="1"/>
</dbReference>
<evidence type="ECO:0000256" key="5">
    <source>
        <dbReference type="ARBA" id="ARBA00022527"/>
    </source>
</evidence>
<keyword evidence="5" id="KW-0723">Serine/threonine-protein kinase</keyword>
<keyword evidence="9" id="KW-0067">ATP-binding</keyword>
<evidence type="ECO:0000256" key="14">
    <source>
        <dbReference type="SAM" id="MobiDB-lite"/>
    </source>
</evidence>
<dbReference type="EMBL" id="JAAWVQ010177976">
    <property type="protein sequence ID" value="MBN3288692.1"/>
    <property type="molecule type" value="Genomic_DNA"/>
</dbReference>
<evidence type="ECO:0000256" key="3">
    <source>
        <dbReference type="ARBA" id="ARBA00005843"/>
    </source>
</evidence>
<evidence type="ECO:0000256" key="12">
    <source>
        <dbReference type="ARBA" id="ARBA00049308"/>
    </source>
</evidence>
<dbReference type="PANTHER" id="PTHR46485:SF3">
    <property type="entry name" value="DUAL SPECIFICITY TESTIS-SPECIFIC PROTEIN KINASE 1"/>
    <property type="match status" value="1"/>
</dbReference>
<comment type="catalytic activity">
    <reaction evidence="13">
        <text>L-tyrosyl-[protein] + ATP = O-phospho-L-tyrosyl-[protein] + ADP + H(+)</text>
        <dbReference type="Rhea" id="RHEA:10596"/>
        <dbReference type="Rhea" id="RHEA-COMP:10136"/>
        <dbReference type="Rhea" id="RHEA-COMP:20101"/>
        <dbReference type="ChEBI" id="CHEBI:15378"/>
        <dbReference type="ChEBI" id="CHEBI:30616"/>
        <dbReference type="ChEBI" id="CHEBI:46858"/>
        <dbReference type="ChEBI" id="CHEBI:61978"/>
        <dbReference type="ChEBI" id="CHEBI:456216"/>
        <dbReference type="EC" id="2.7.12.1"/>
    </reaction>
</comment>
<keyword evidence="6" id="KW-0808">Transferase</keyword>
<dbReference type="InterPro" id="IPR001245">
    <property type="entry name" value="Ser-Thr/Tyr_kinase_cat_dom"/>
</dbReference>
<comment type="similarity">
    <text evidence="3">Belongs to the protein kinase superfamily. TKL Ser/Thr protein kinase family.</text>
</comment>
<name>A0ABS2YQ87_POLSP</name>
<dbReference type="SUPFAM" id="SSF56112">
    <property type="entry name" value="Protein kinase-like (PK-like)"/>
    <property type="match status" value="1"/>
</dbReference>
<evidence type="ECO:0000256" key="9">
    <source>
        <dbReference type="ARBA" id="ARBA00022840"/>
    </source>
</evidence>